<sequence length="328" mass="35467">MQYDPVLFALNRSRPFGERVAFGLGCRLSALEEREFESGEHKIRPLEEVGGRNVYVVHALNGERGASANDKLVRLLFFIGALKDAGAEKVTAVCPYLAYSRKDRRTKSRDPVSTRYIAALFEALGTDRLITLEAHNIAAFENAFRSCRPENLPVARLLADHIAGSLGDVEVAVVSPDTGGDKRAELFRRELARQLGRPVGKAILDKFRSEGVVSGSLFAGNVAGCTAIIVDDMIASGGTMMRAVEACRNAGARHVIAAAAHGLFDSRSALFMAGRPDRIIVTDTIQLPADLPGVARDMIELVEAAPLVAEVINRLHHGEPVSELLPFA</sequence>
<evidence type="ECO:0000313" key="10">
    <source>
        <dbReference type="Proteomes" id="UP000053455"/>
    </source>
</evidence>
<dbReference type="OrthoDB" id="324294at2"/>
<evidence type="ECO:0000256" key="6">
    <source>
        <dbReference type="ARBA" id="ARBA00022840"/>
    </source>
</evidence>
<dbReference type="EC" id="2.7.6.1" evidence="1"/>
<dbReference type="SMART" id="SM01400">
    <property type="entry name" value="Pribosyltran_N"/>
    <property type="match status" value="1"/>
</dbReference>
<dbReference type="GO" id="GO:0006164">
    <property type="term" value="P:purine nucleotide biosynthetic process"/>
    <property type="evidence" value="ECO:0007669"/>
    <property type="project" value="TreeGrafter"/>
</dbReference>
<dbReference type="InterPro" id="IPR029099">
    <property type="entry name" value="Pribosyltran_N"/>
</dbReference>
<dbReference type="SUPFAM" id="SSF53271">
    <property type="entry name" value="PRTase-like"/>
    <property type="match status" value="2"/>
</dbReference>
<keyword evidence="6" id="KW-0067">ATP-binding</keyword>
<name>A0A0H0XR06_9SPHN</name>
<evidence type="ECO:0000256" key="1">
    <source>
        <dbReference type="ARBA" id="ARBA00013247"/>
    </source>
</evidence>
<dbReference type="GO" id="GO:0005524">
    <property type="term" value="F:ATP binding"/>
    <property type="evidence" value="ECO:0007669"/>
    <property type="project" value="UniProtKB-KW"/>
</dbReference>
<dbReference type="Pfam" id="PF14572">
    <property type="entry name" value="Pribosyl_synth"/>
    <property type="match status" value="1"/>
</dbReference>
<dbReference type="STRING" id="874156.GCA_001021555_00030"/>
<evidence type="ECO:0000256" key="2">
    <source>
        <dbReference type="ARBA" id="ARBA00022679"/>
    </source>
</evidence>
<evidence type="ECO:0000256" key="7">
    <source>
        <dbReference type="ARBA" id="ARBA00049535"/>
    </source>
</evidence>
<gene>
    <name evidence="9" type="ORF">AAV99_06205</name>
</gene>
<evidence type="ECO:0000259" key="8">
    <source>
        <dbReference type="Pfam" id="PF13793"/>
    </source>
</evidence>
<dbReference type="PATRIC" id="fig|874156.12.peg.1279"/>
<dbReference type="InterPro" id="IPR000836">
    <property type="entry name" value="PRTase_dom"/>
</dbReference>
<dbReference type="PANTHER" id="PTHR10210:SF32">
    <property type="entry name" value="RIBOSE-PHOSPHATE PYROPHOSPHOKINASE 2"/>
    <property type="match status" value="1"/>
</dbReference>
<dbReference type="GO" id="GO:0004749">
    <property type="term" value="F:ribose phosphate diphosphokinase activity"/>
    <property type="evidence" value="ECO:0007669"/>
    <property type="project" value="UniProtKB-EC"/>
</dbReference>
<dbReference type="PANTHER" id="PTHR10210">
    <property type="entry name" value="RIBOSE-PHOSPHATE DIPHOSPHOKINASE FAMILY MEMBER"/>
    <property type="match status" value="1"/>
</dbReference>
<organism evidence="9 10">
    <name type="scientific">Aurantiacibacter marinus</name>
    <dbReference type="NCBI Taxonomy" id="874156"/>
    <lineage>
        <taxon>Bacteria</taxon>
        <taxon>Pseudomonadati</taxon>
        <taxon>Pseudomonadota</taxon>
        <taxon>Alphaproteobacteria</taxon>
        <taxon>Sphingomonadales</taxon>
        <taxon>Erythrobacteraceae</taxon>
        <taxon>Aurantiacibacter</taxon>
    </lineage>
</organism>
<dbReference type="GO" id="GO:0016301">
    <property type="term" value="F:kinase activity"/>
    <property type="evidence" value="ECO:0007669"/>
    <property type="project" value="UniProtKB-KW"/>
</dbReference>
<evidence type="ECO:0000256" key="5">
    <source>
        <dbReference type="ARBA" id="ARBA00022777"/>
    </source>
</evidence>
<accession>A0A0H0XR06</accession>
<dbReference type="CDD" id="cd06223">
    <property type="entry name" value="PRTases_typeI"/>
    <property type="match status" value="1"/>
</dbReference>
<proteinExistence type="predicted"/>
<reference evidence="9 10" key="1">
    <citation type="submission" date="2015-04" db="EMBL/GenBank/DDBJ databases">
        <title>The draft genome sequence of Erythrobacter marinus HWDM-33.</title>
        <authorList>
            <person name="Zhuang L."/>
            <person name="Liu Y."/>
            <person name="Shao Z."/>
        </authorList>
    </citation>
    <scope>NUCLEOTIDE SEQUENCE [LARGE SCALE GENOMIC DNA]</scope>
    <source>
        <strain evidence="9 10">HWDM-33</strain>
    </source>
</reference>
<comment type="catalytic activity">
    <reaction evidence="7">
        <text>D-ribose 5-phosphate + ATP = 5-phospho-alpha-D-ribose 1-diphosphate + AMP + H(+)</text>
        <dbReference type="Rhea" id="RHEA:15609"/>
        <dbReference type="ChEBI" id="CHEBI:15378"/>
        <dbReference type="ChEBI" id="CHEBI:30616"/>
        <dbReference type="ChEBI" id="CHEBI:58017"/>
        <dbReference type="ChEBI" id="CHEBI:78346"/>
        <dbReference type="ChEBI" id="CHEBI:456215"/>
        <dbReference type="EC" id="2.7.6.1"/>
    </reaction>
</comment>
<dbReference type="GO" id="GO:0006015">
    <property type="term" value="P:5-phosphoribose 1-diphosphate biosynthetic process"/>
    <property type="evidence" value="ECO:0007669"/>
    <property type="project" value="TreeGrafter"/>
</dbReference>
<dbReference type="GO" id="GO:0005737">
    <property type="term" value="C:cytoplasm"/>
    <property type="evidence" value="ECO:0007669"/>
    <property type="project" value="TreeGrafter"/>
</dbReference>
<dbReference type="GO" id="GO:0002189">
    <property type="term" value="C:ribose phosphate diphosphokinase complex"/>
    <property type="evidence" value="ECO:0007669"/>
    <property type="project" value="TreeGrafter"/>
</dbReference>
<keyword evidence="5 9" id="KW-0418">Kinase</keyword>
<dbReference type="GO" id="GO:0000287">
    <property type="term" value="F:magnesium ion binding"/>
    <property type="evidence" value="ECO:0007669"/>
    <property type="project" value="InterPro"/>
</dbReference>
<dbReference type="InterPro" id="IPR029057">
    <property type="entry name" value="PRTase-like"/>
</dbReference>
<dbReference type="AlphaFoldDB" id="A0A0H0XR06"/>
<evidence type="ECO:0000313" key="9">
    <source>
        <dbReference type="EMBL" id="KLI65043.1"/>
    </source>
</evidence>
<dbReference type="Pfam" id="PF13793">
    <property type="entry name" value="Pribosyltran_N"/>
    <property type="match status" value="1"/>
</dbReference>
<evidence type="ECO:0000256" key="4">
    <source>
        <dbReference type="ARBA" id="ARBA00022741"/>
    </source>
</evidence>
<keyword evidence="2" id="KW-0808">Transferase</keyword>
<dbReference type="NCBIfam" id="TIGR01251">
    <property type="entry name" value="ribP_PPkin"/>
    <property type="match status" value="1"/>
</dbReference>
<keyword evidence="3" id="KW-0545">Nucleotide biosynthesis</keyword>
<feature type="domain" description="Ribose-phosphate pyrophosphokinase N-terminal" evidence="8">
    <location>
        <begin position="6"/>
        <end position="125"/>
    </location>
</feature>
<keyword evidence="10" id="KW-1185">Reference proteome</keyword>
<dbReference type="EMBL" id="LBHU01000001">
    <property type="protein sequence ID" value="KLI65043.1"/>
    <property type="molecule type" value="Genomic_DNA"/>
</dbReference>
<dbReference type="FunFam" id="3.40.50.2020:FF:000014">
    <property type="entry name" value="Ribose-phosphate pyrophosphokinase 1"/>
    <property type="match status" value="1"/>
</dbReference>
<keyword evidence="4" id="KW-0547">Nucleotide-binding</keyword>
<dbReference type="Proteomes" id="UP000053455">
    <property type="component" value="Unassembled WGS sequence"/>
</dbReference>
<dbReference type="InterPro" id="IPR005946">
    <property type="entry name" value="Rib-P_diPkinase"/>
</dbReference>
<comment type="caution">
    <text evidence="9">The sequence shown here is derived from an EMBL/GenBank/DDBJ whole genome shotgun (WGS) entry which is preliminary data.</text>
</comment>
<protein>
    <recommendedName>
        <fullName evidence="1">ribose-phosphate diphosphokinase</fullName>
        <ecNumber evidence="1">2.7.6.1</ecNumber>
    </recommendedName>
</protein>
<dbReference type="Gene3D" id="3.40.50.2020">
    <property type="match status" value="2"/>
</dbReference>
<evidence type="ECO:0000256" key="3">
    <source>
        <dbReference type="ARBA" id="ARBA00022727"/>
    </source>
</evidence>
<dbReference type="RefSeq" id="WP_047092921.1">
    <property type="nucleotide sequence ID" value="NZ_LBHU01000001.1"/>
</dbReference>